<dbReference type="EMBL" id="CABD030061538">
    <property type="status" value="NOT_ANNOTATED_CDS"/>
    <property type="molecule type" value="Genomic_DNA"/>
</dbReference>
<evidence type="ECO:0000313" key="2">
    <source>
        <dbReference type="Ensembl" id="ENSGGOP00000033328.1"/>
    </source>
</evidence>
<feature type="compositionally biased region" description="Pro residues" evidence="1">
    <location>
        <begin position="138"/>
        <end position="149"/>
    </location>
</feature>
<sequence>MAALGDIQESPSVPSPVSLSSPGTPGTQHHEPQLHLHGHQHGSPGSSPKVLSQPSDLDLQDVEEVEIGRDTFWPVQLLMLPEAVTAAHSHLRQWPHVDSCRPQLDTVNQELLSPLHLPWAGASGSGHHCPPRSTSYPVSPPPPASPRWPPLSLAGAVSRSPAPLP</sequence>
<dbReference type="EMBL" id="CABD030061537">
    <property type="status" value="NOT_ANNOTATED_CDS"/>
    <property type="molecule type" value="Genomic_DNA"/>
</dbReference>
<proteinExistence type="predicted"/>
<name>A0A2I2YEH4_GORGO</name>
<reference evidence="2 3" key="2">
    <citation type="journal article" date="2012" name="Nature">
        <title>Insights into hominid evolution from the gorilla genome sequence.</title>
        <authorList>
            <person name="Scally A."/>
            <person name="Dutheil J.Y."/>
            <person name="Hillier L.W."/>
            <person name="Jordan G.E."/>
            <person name="Goodhead I."/>
            <person name="Herrero J."/>
            <person name="Hobolth A."/>
            <person name="Lappalainen T."/>
            <person name="Mailund T."/>
            <person name="Marques-Bonet T."/>
            <person name="McCarthy S."/>
            <person name="Montgomery S.H."/>
            <person name="Schwalie P.C."/>
            <person name="Tang Y.A."/>
            <person name="Ward M.C."/>
            <person name="Xue Y."/>
            <person name="Yngvadottir B."/>
            <person name="Alkan C."/>
            <person name="Andersen L.N."/>
            <person name="Ayub Q."/>
            <person name="Ball E.V."/>
            <person name="Beal K."/>
            <person name="Bradley B.J."/>
            <person name="Chen Y."/>
            <person name="Clee C.M."/>
            <person name="Fitzgerald S."/>
            <person name="Graves T.A."/>
            <person name="Gu Y."/>
            <person name="Heath P."/>
            <person name="Heger A."/>
            <person name="Karakoc E."/>
            <person name="Kolb-Kokocinski A."/>
            <person name="Laird G.K."/>
            <person name="Lunter G."/>
            <person name="Meader S."/>
            <person name="Mort M."/>
            <person name="Mullikin J.C."/>
            <person name="Munch K."/>
            <person name="O'Connor T.D."/>
            <person name="Phillips A.D."/>
            <person name="Prado-Martinez J."/>
            <person name="Rogers A.S."/>
            <person name="Sajjadian S."/>
            <person name="Schmidt D."/>
            <person name="Shaw K."/>
            <person name="Simpson J.T."/>
            <person name="Stenson P.D."/>
            <person name="Turner D.J."/>
            <person name="Vigilant L."/>
            <person name="Vilella A.J."/>
            <person name="Whitener W."/>
            <person name="Zhu B."/>
            <person name="Cooper D.N."/>
            <person name="de Jong P."/>
            <person name="Dermitzakis E.T."/>
            <person name="Eichler E.E."/>
            <person name="Flicek P."/>
            <person name="Goldman N."/>
            <person name="Mundy N.I."/>
            <person name="Ning Z."/>
            <person name="Odom D.T."/>
            <person name="Ponting C.P."/>
            <person name="Quail M.A."/>
            <person name="Ryder O.A."/>
            <person name="Searle S.M."/>
            <person name="Warren W.C."/>
            <person name="Wilson R.K."/>
            <person name="Schierup M.H."/>
            <person name="Rogers J."/>
            <person name="Tyler-Smith C."/>
            <person name="Durbin R."/>
        </authorList>
    </citation>
    <scope>NUCLEOTIDE SEQUENCE [LARGE SCALE GENOMIC DNA]</scope>
</reference>
<reference evidence="2" key="3">
    <citation type="submission" date="2025-08" db="UniProtKB">
        <authorList>
            <consortium name="Ensembl"/>
        </authorList>
    </citation>
    <scope>IDENTIFICATION</scope>
</reference>
<accession>A0A2I2YEH4</accession>
<dbReference type="EMBL" id="CABD030061539">
    <property type="status" value="NOT_ANNOTATED_CDS"/>
    <property type="molecule type" value="Genomic_DNA"/>
</dbReference>
<feature type="region of interest" description="Disordered" evidence="1">
    <location>
        <begin position="123"/>
        <end position="165"/>
    </location>
</feature>
<dbReference type="AlphaFoldDB" id="A0A2I2YEH4"/>
<gene>
    <name evidence="2" type="primary">GLI4</name>
</gene>
<reference evidence="3" key="1">
    <citation type="submission" date="2011-05" db="EMBL/GenBank/DDBJ databases">
        <title>Insights into the evolution of the great apes provided by the gorilla genome.</title>
        <authorList>
            <person name="Scally A."/>
        </authorList>
    </citation>
    <scope>NUCLEOTIDE SEQUENCE [LARGE SCALE GENOMIC DNA]</scope>
</reference>
<keyword evidence="3" id="KW-1185">Reference proteome</keyword>
<dbReference type="EMBL" id="CABD030061540">
    <property type="status" value="NOT_ANNOTATED_CDS"/>
    <property type="molecule type" value="Genomic_DNA"/>
</dbReference>
<reference evidence="2" key="4">
    <citation type="submission" date="2025-09" db="UniProtKB">
        <authorList>
            <consortium name="Ensembl"/>
        </authorList>
    </citation>
    <scope>IDENTIFICATION</scope>
</reference>
<evidence type="ECO:0000313" key="3">
    <source>
        <dbReference type="Proteomes" id="UP000001519"/>
    </source>
</evidence>
<dbReference type="GeneTree" id="ENSGT00940000163360"/>
<feature type="compositionally biased region" description="Polar residues" evidence="1">
    <location>
        <begin position="43"/>
        <end position="55"/>
    </location>
</feature>
<dbReference type="EMBL" id="CABD030061536">
    <property type="status" value="NOT_ANNOTATED_CDS"/>
    <property type="molecule type" value="Genomic_DNA"/>
</dbReference>
<protein>
    <submittedName>
        <fullName evidence="2">GLI family zinc finger 4</fullName>
    </submittedName>
</protein>
<dbReference type="EMBL" id="CABD030061541">
    <property type="status" value="NOT_ANNOTATED_CDS"/>
    <property type="molecule type" value="Genomic_DNA"/>
</dbReference>
<feature type="region of interest" description="Disordered" evidence="1">
    <location>
        <begin position="1"/>
        <end position="62"/>
    </location>
</feature>
<dbReference type="Bgee" id="ENSGGOG00000009307">
    <property type="expression patterns" value="Expressed in cerebellum and 6 other cell types or tissues"/>
</dbReference>
<evidence type="ECO:0000256" key="1">
    <source>
        <dbReference type="SAM" id="MobiDB-lite"/>
    </source>
</evidence>
<dbReference type="Ensembl" id="ENSGGOT00000052423.1">
    <property type="protein sequence ID" value="ENSGGOP00000033328.1"/>
    <property type="gene ID" value="ENSGGOG00000009307.3"/>
</dbReference>
<organism evidence="2 3">
    <name type="scientific">Gorilla gorilla gorilla</name>
    <name type="common">Western lowland gorilla</name>
    <dbReference type="NCBI Taxonomy" id="9595"/>
    <lineage>
        <taxon>Eukaryota</taxon>
        <taxon>Metazoa</taxon>
        <taxon>Chordata</taxon>
        <taxon>Craniata</taxon>
        <taxon>Vertebrata</taxon>
        <taxon>Euteleostomi</taxon>
        <taxon>Mammalia</taxon>
        <taxon>Eutheria</taxon>
        <taxon>Euarchontoglires</taxon>
        <taxon>Primates</taxon>
        <taxon>Haplorrhini</taxon>
        <taxon>Catarrhini</taxon>
        <taxon>Hominidae</taxon>
        <taxon>Gorilla</taxon>
    </lineage>
</organism>
<feature type="compositionally biased region" description="Low complexity" evidence="1">
    <location>
        <begin position="10"/>
        <end position="27"/>
    </location>
</feature>
<dbReference type="Proteomes" id="UP000001519">
    <property type="component" value="Chromosome 8"/>
</dbReference>